<keyword evidence="6" id="KW-0472">Membrane</keyword>
<evidence type="ECO:0000259" key="8">
    <source>
        <dbReference type="PROSITE" id="PS50847"/>
    </source>
</evidence>
<evidence type="ECO:0000313" key="9">
    <source>
        <dbReference type="EMBL" id="GAA1690437.1"/>
    </source>
</evidence>
<keyword evidence="4" id="KW-0572">Peptidoglycan-anchor</keyword>
<dbReference type="NCBIfam" id="TIGR01167">
    <property type="entry name" value="LPXTG_anchor"/>
    <property type="match status" value="1"/>
</dbReference>
<keyword evidence="1" id="KW-0134">Cell wall</keyword>
<organism evidence="9 10">
    <name type="scientific">Fodinicola feengrottensis</name>
    <dbReference type="NCBI Taxonomy" id="435914"/>
    <lineage>
        <taxon>Bacteria</taxon>
        <taxon>Bacillati</taxon>
        <taxon>Actinomycetota</taxon>
        <taxon>Actinomycetes</taxon>
        <taxon>Mycobacteriales</taxon>
        <taxon>Fodinicola</taxon>
    </lineage>
</organism>
<evidence type="ECO:0000256" key="6">
    <source>
        <dbReference type="SAM" id="Phobius"/>
    </source>
</evidence>
<dbReference type="PROSITE" id="PS50847">
    <property type="entry name" value="GRAM_POS_ANCHORING"/>
    <property type="match status" value="1"/>
</dbReference>
<keyword evidence="6" id="KW-1133">Transmembrane helix</keyword>
<evidence type="ECO:0000313" key="10">
    <source>
        <dbReference type="Proteomes" id="UP001500618"/>
    </source>
</evidence>
<feature type="domain" description="Gram-positive cocci surface proteins LPxTG" evidence="8">
    <location>
        <begin position="356"/>
        <end position="390"/>
    </location>
</feature>
<gene>
    <name evidence="9" type="ORF">GCM10009765_44920</name>
</gene>
<evidence type="ECO:0000256" key="4">
    <source>
        <dbReference type="ARBA" id="ARBA00023088"/>
    </source>
</evidence>
<dbReference type="Proteomes" id="UP001500618">
    <property type="component" value="Unassembled WGS sequence"/>
</dbReference>
<dbReference type="Pfam" id="PF00746">
    <property type="entry name" value="Gram_pos_anchor"/>
    <property type="match status" value="1"/>
</dbReference>
<dbReference type="Gene3D" id="1.10.150.480">
    <property type="match status" value="1"/>
</dbReference>
<evidence type="ECO:0000256" key="7">
    <source>
        <dbReference type="SAM" id="SignalP"/>
    </source>
</evidence>
<dbReference type="Pfam" id="PF08341">
    <property type="entry name" value="TED"/>
    <property type="match status" value="1"/>
</dbReference>
<dbReference type="InterPro" id="IPR013552">
    <property type="entry name" value="Thioester_dom"/>
</dbReference>
<comment type="caution">
    <text evidence="9">The sequence shown here is derived from an EMBL/GenBank/DDBJ whole genome shotgun (WGS) entry which is preliminary data.</text>
</comment>
<feature type="transmembrane region" description="Helical" evidence="6">
    <location>
        <begin position="363"/>
        <end position="384"/>
    </location>
</feature>
<feature type="signal peptide" evidence="7">
    <location>
        <begin position="1"/>
        <end position="34"/>
    </location>
</feature>
<feature type="region of interest" description="Disordered" evidence="5">
    <location>
        <begin position="325"/>
        <end position="353"/>
    </location>
</feature>
<dbReference type="EMBL" id="BAAANY010000018">
    <property type="protein sequence ID" value="GAA1690437.1"/>
    <property type="molecule type" value="Genomic_DNA"/>
</dbReference>
<evidence type="ECO:0000256" key="3">
    <source>
        <dbReference type="ARBA" id="ARBA00022729"/>
    </source>
</evidence>
<keyword evidence="10" id="KW-1185">Reference proteome</keyword>
<feature type="compositionally biased region" description="Polar residues" evidence="5">
    <location>
        <begin position="331"/>
        <end position="353"/>
    </location>
</feature>
<keyword evidence="3 7" id="KW-0732">Signal</keyword>
<reference evidence="9 10" key="1">
    <citation type="journal article" date="2019" name="Int. J. Syst. Evol. Microbiol.">
        <title>The Global Catalogue of Microorganisms (GCM) 10K type strain sequencing project: providing services to taxonomists for standard genome sequencing and annotation.</title>
        <authorList>
            <consortium name="The Broad Institute Genomics Platform"/>
            <consortium name="The Broad Institute Genome Sequencing Center for Infectious Disease"/>
            <person name="Wu L."/>
            <person name="Ma J."/>
        </authorList>
    </citation>
    <scope>NUCLEOTIDE SEQUENCE [LARGE SCALE GENOMIC DNA]</scope>
    <source>
        <strain evidence="9 10">JCM 14718</strain>
    </source>
</reference>
<protein>
    <submittedName>
        <fullName evidence="9">Thioester domain-containing protein</fullName>
    </submittedName>
</protein>
<evidence type="ECO:0000256" key="5">
    <source>
        <dbReference type="SAM" id="MobiDB-lite"/>
    </source>
</evidence>
<keyword evidence="2" id="KW-0964">Secreted</keyword>
<sequence length="390" mass="39932">MHSTPRHLARKTLAVAAALLAVFALTMGASPSFADSTAKTQVAKTPGANATVEPTKAVPGQDVFVAGKKVPTMLQKLQLSNGTLVPSYCTDFSIQVKVQAALVEDDWAGYSGAAAGISVQFSKVNWIVHHSYPTVTSLLSLQKLAGIQLISEKEAIAATQLAIWHFTNGINPDSAHNNLIVLQLYAFLVGGANIGDALQPISSLSLIPAGPTAGLAGDKFGPFLVRTTARLVPLTLTAISGVQLVNAQGKTVHQVINGEKVWVKVAAGLKAGKATIRASVDLGLISAGRLFHSVGNLKAQPVITAGEGQAPVLITVVVTWGGGDKGGTTGKPTQSAPGSTAKPTPSTAVSEASGSLPITGTNVALFGAVGAALLLLGGGLFFFARRKRSA</sequence>
<dbReference type="InterPro" id="IPR023849">
    <property type="entry name" value="TQXA_dom"/>
</dbReference>
<accession>A0ABN2HMS2</accession>
<proteinExistence type="predicted"/>
<evidence type="ECO:0000256" key="1">
    <source>
        <dbReference type="ARBA" id="ARBA00022512"/>
    </source>
</evidence>
<feature type="chain" id="PRO_5046412737" evidence="7">
    <location>
        <begin position="35"/>
        <end position="390"/>
    </location>
</feature>
<dbReference type="NCBIfam" id="TIGR03934">
    <property type="entry name" value="TQXA_dom"/>
    <property type="match status" value="1"/>
</dbReference>
<name>A0ABN2HMS2_9ACTN</name>
<keyword evidence="6" id="KW-0812">Transmembrane</keyword>
<dbReference type="InterPro" id="IPR019931">
    <property type="entry name" value="LPXTG_anchor"/>
</dbReference>
<evidence type="ECO:0000256" key="2">
    <source>
        <dbReference type="ARBA" id="ARBA00022525"/>
    </source>
</evidence>